<evidence type="ECO:0000256" key="6">
    <source>
        <dbReference type="ARBA" id="ARBA00022679"/>
    </source>
</evidence>
<evidence type="ECO:0000256" key="3">
    <source>
        <dbReference type="ARBA" id="ARBA00010008"/>
    </source>
</evidence>
<dbReference type="Gene3D" id="3.40.640.10">
    <property type="entry name" value="Type I PLP-dependent aspartate aminotransferase-like (Major domain)"/>
    <property type="match status" value="1"/>
</dbReference>
<dbReference type="EC" id="2.3.1.47" evidence="5 10"/>
<organism evidence="13">
    <name type="scientific">bacterium 19CA06SA08-2</name>
    <dbReference type="NCBI Taxonomy" id="2920658"/>
    <lineage>
        <taxon>Bacteria</taxon>
    </lineage>
</organism>
<accession>A0AAU6UAH0</accession>
<evidence type="ECO:0000256" key="2">
    <source>
        <dbReference type="ARBA" id="ARBA00004746"/>
    </source>
</evidence>
<dbReference type="AlphaFoldDB" id="A0AAU6UAH0"/>
<evidence type="ECO:0000256" key="9">
    <source>
        <dbReference type="ARBA" id="ARBA00047715"/>
    </source>
</evidence>
<evidence type="ECO:0000313" key="13">
    <source>
        <dbReference type="EMBL" id="XAG70964.1"/>
    </source>
</evidence>
<dbReference type="InterPro" id="IPR022834">
    <property type="entry name" value="AONS_Proteobacteria"/>
</dbReference>
<dbReference type="SUPFAM" id="SSF53383">
    <property type="entry name" value="PLP-dependent transferases"/>
    <property type="match status" value="1"/>
</dbReference>
<dbReference type="PANTHER" id="PTHR13693">
    <property type="entry name" value="CLASS II AMINOTRANSFERASE/8-AMINO-7-OXONONANOATE SYNTHASE"/>
    <property type="match status" value="1"/>
</dbReference>
<gene>
    <name evidence="13" type="primary">bioF</name>
    <name evidence="13" type="ORF">MRM75_08405</name>
</gene>
<dbReference type="InterPro" id="IPR050087">
    <property type="entry name" value="AON_synthase_class-II"/>
</dbReference>
<feature type="modified residue" description="N6-(pyridoxal phosphate)lysine" evidence="11">
    <location>
        <position position="241"/>
    </location>
</feature>
<dbReference type="GO" id="GO:0009102">
    <property type="term" value="P:biotin biosynthetic process"/>
    <property type="evidence" value="ECO:0007669"/>
    <property type="project" value="UniProtKB-UniRule"/>
</dbReference>
<dbReference type="Gene3D" id="3.90.1150.10">
    <property type="entry name" value="Aspartate Aminotransferase, domain 1"/>
    <property type="match status" value="1"/>
</dbReference>
<keyword evidence="13" id="KW-0012">Acyltransferase</keyword>
<comment type="pathway">
    <text evidence="2">Cofactor biosynthesis; biotin biosynthesis.</text>
</comment>
<reference evidence="13" key="1">
    <citation type="submission" date="2022-03" db="EMBL/GenBank/DDBJ databases">
        <title>Sea Food Isolates.</title>
        <authorList>
            <person name="Li c."/>
        </authorList>
    </citation>
    <scope>NUCLEOTIDE SEQUENCE</scope>
    <source>
        <strain evidence="13">19CA06SA08-2</strain>
    </source>
</reference>
<dbReference type="InterPro" id="IPR015422">
    <property type="entry name" value="PyrdxlP-dep_Trfase_small"/>
</dbReference>
<evidence type="ECO:0000256" key="7">
    <source>
        <dbReference type="ARBA" id="ARBA00022756"/>
    </source>
</evidence>
<dbReference type="HAMAP" id="MF_01693">
    <property type="entry name" value="BioF_aminotrans_2"/>
    <property type="match status" value="1"/>
</dbReference>
<dbReference type="Pfam" id="PF00155">
    <property type="entry name" value="Aminotran_1_2"/>
    <property type="match status" value="1"/>
</dbReference>
<evidence type="ECO:0000256" key="10">
    <source>
        <dbReference type="NCBIfam" id="TIGR00858"/>
    </source>
</evidence>
<proteinExistence type="inferred from homology"/>
<evidence type="ECO:0000256" key="5">
    <source>
        <dbReference type="ARBA" id="ARBA00013187"/>
    </source>
</evidence>
<dbReference type="GO" id="GO:0008710">
    <property type="term" value="F:8-amino-7-oxononanoate synthase activity"/>
    <property type="evidence" value="ECO:0007669"/>
    <property type="project" value="UniProtKB-UniRule"/>
</dbReference>
<dbReference type="CDD" id="cd06454">
    <property type="entry name" value="KBL_like"/>
    <property type="match status" value="1"/>
</dbReference>
<name>A0AAU6UAH0_UNCXX</name>
<comment type="cofactor">
    <cofactor evidence="1 11">
        <name>pyridoxal 5'-phosphate</name>
        <dbReference type="ChEBI" id="CHEBI:597326"/>
    </cofactor>
</comment>
<evidence type="ECO:0000259" key="12">
    <source>
        <dbReference type="Pfam" id="PF00155"/>
    </source>
</evidence>
<dbReference type="PROSITE" id="PS00599">
    <property type="entry name" value="AA_TRANSFER_CLASS_2"/>
    <property type="match status" value="1"/>
</dbReference>
<comment type="catalytic activity">
    <reaction evidence="9">
        <text>6-carboxyhexanoyl-[ACP] + L-alanine + H(+) = (8S)-8-amino-7-oxononanoate + holo-[ACP] + CO2</text>
        <dbReference type="Rhea" id="RHEA:42288"/>
        <dbReference type="Rhea" id="RHEA-COMP:9685"/>
        <dbReference type="Rhea" id="RHEA-COMP:9955"/>
        <dbReference type="ChEBI" id="CHEBI:15378"/>
        <dbReference type="ChEBI" id="CHEBI:16526"/>
        <dbReference type="ChEBI" id="CHEBI:57972"/>
        <dbReference type="ChEBI" id="CHEBI:64479"/>
        <dbReference type="ChEBI" id="CHEBI:78846"/>
        <dbReference type="ChEBI" id="CHEBI:149468"/>
        <dbReference type="EC" id="2.3.1.47"/>
    </reaction>
</comment>
<feature type="domain" description="Aminotransferase class I/classII large" evidence="12">
    <location>
        <begin position="45"/>
        <end position="383"/>
    </location>
</feature>
<evidence type="ECO:0000256" key="1">
    <source>
        <dbReference type="ARBA" id="ARBA00001933"/>
    </source>
</evidence>
<protein>
    <recommendedName>
        <fullName evidence="5 10">8-amino-7-oxononanoate synthase</fullName>
        <ecNumber evidence="5 10">2.3.1.47</ecNumber>
    </recommendedName>
</protein>
<dbReference type="InterPro" id="IPR001917">
    <property type="entry name" value="Aminotrans_II_pyridoxalP_BS"/>
</dbReference>
<dbReference type="InterPro" id="IPR015421">
    <property type="entry name" value="PyrdxlP-dep_Trfase_major"/>
</dbReference>
<comment type="subunit">
    <text evidence="4">Homodimer.</text>
</comment>
<keyword evidence="6 13" id="KW-0808">Transferase</keyword>
<dbReference type="InterPro" id="IPR004723">
    <property type="entry name" value="AONS_Archaea/Proteobacteria"/>
</dbReference>
<dbReference type="InterPro" id="IPR015424">
    <property type="entry name" value="PyrdxlP-dep_Trfase"/>
</dbReference>
<dbReference type="GO" id="GO:0030170">
    <property type="term" value="F:pyridoxal phosphate binding"/>
    <property type="evidence" value="ECO:0007669"/>
    <property type="project" value="InterPro"/>
</dbReference>
<evidence type="ECO:0000256" key="11">
    <source>
        <dbReference type="PIRSR" id="PIRSR604723-51"/>
    </source>
</evidence>
<dbReference type="PANTHER" id="PTHR13693:SF100">
    <property type="entry name" value="8-AMINO-7-OXONONANOATE SYNTHASE"/>
    <property type="match status" value="1"/>
</dbReference>
<dbReference type="EMBL" id="CP095353">
    <property type="protein sequence ID" value="XAG70964.1"/>
    <property type="molecule type" value="Genomic_DNA"/>
</dbReference>
<dbReference type="NCBIfam" id="TIGR00858">
    <property type="entry name" value="bioF"/>
    <property type="match status" value="1"/>
</dbReference>
<keyword evidence="7" id="KW-0093">Biotin biosynthesis</keyword>
<dbReference type="InterPro" id="IPR004839">
    <property type="entry name" value="Aminotransferase_I/II_large"/>
</dbReference>
<evidence type="ECO:0000256" key="8">
    <source>
        <dbReference type="ARBA" id="ARBA00022898"/>
    </source>
</evidence>
<keyword evidence="8 11" id="KW-0663">Pyridoxal phosphate</keyword>
<sequence length="405" mass="43032">MNGLAVQGPFALGTALAKRELAALLRRRTATDGSVGGRLQVAGRDYLNFSANDYLGLADHSAIKAAFKEGIDCYGTGSGASPLVTGYSRAHQQLEETIADWLGVEAVLLFNCGFSANQAVLKALLGKDHLLWQDRLNHASLQEMGSQLPCKMQRFGHNDMTALARQLEPNRGLIVSEGVFSMDGDQGPWLELARLAAQSGNWLMIDDAHGLGVLGPEGRGTLAAQGVAPASVHIQMGTFGKALGVAGAFVGGSRELVDYLVNFARHYVYSTHMPAAQACAVSKSIELVRVADDARAHLGQLIARFRQGAQAQGWQLGASDTPIQPLLVGESCAALQLAARLRDRGVWVSAIRPPTVPAGTARLRITLSAAHCEQDVDRLLEALGPCTLTASRSEFAAEPRGVRHG</sequence>
<comment type="similarity">
    <text evidence="3">Belongs to the class-II pyridoxal-phosphate-dependent aminotransferase family. BioF subfamily.</text>
</comment>
<evidence type="ECO:0000256" key="4">
    <source>
        <dbReference type="ARBA" id="ARBA00011738"/>
    </source>
</evidence>